<protein>
    <submittedName>
        <fullName evidence="4">Methyltransferase domain-containing protein</fullName>
    </submittedName>
</protein>
<evidence type="ECO:0000256" key="1">
    <source>
        <dbReference type="ARBA" id="ARBA00022603"/>
    </source>
</evidence>
<accession>A0A1H0M215</accession>
<sequence length="238" mass="25505">MEQSVRTNWESFWHDLPREKGLPVWDSDGAITATAQLSLFQHHFAEGLPVLDIGCGNGTQTAALAATFPRVLGMDFAPAAIEHARSLQADSPAEFREFDLGDTARAAELHEELGDANVYMRGVLHQMPDEIRADAVASLSTLLGGSGHLFAAELAPSAAQTIQSALGQAADAVPKLQRVFRYGLTPASWQDGKFEALLDDAGIDVVDSGTITLHGTDTLPSGAQLDLPMNYVVARNQR</sequence>
<proteinExistence type="predicted"/>
<dbReference type="GO" id="GO:0032259">
    <property type="term" value="P:methylation"/>
    <property type="evidence" value="ECO:0007669"/>
    <property type="project" value="UniProtKB-KW"/>
</dbReference>
<name>A0A1H0M215_9PSEU</name>
<organism evidence="4 5">
    <name type="scientific">Actinokineospora alba</name>
    <dbReference type="NCBI Taxonomy" id="504798"/>
    <lineage>
        <taxon>Bacteria</taxon>
        <taxon>Bacillati</taxon>
        <taxon>Actinomycetota</taxon>
        <taxon>Actinomycetes</taxon>
        <taxon>Pseudonocardiales</taxon>
        <taxon>Pseudonocardiaceae</taxon>
        <taxon>Actinokineospora</taxon>
    </lineage>
</organism>
<dbReference type="CDD" id="cd02440">
    <property type="entry name" value="AdoMet_MTases"/>
    <property type="match status" value="1"/>
</dbReference>
<dbReference type="AlphaFoldDB" id="A0A1H0M215"/>
<evidence type="ECO:0000256" key="2">
    <source>
        <dbReference type="ARBA" id="ARBA00022679"/>
    </source>
</evidence>
<feature type="domain" description="Methyltransferase" evidence="3">
    <location>
        <begin position="50"/>
        <end position="143"/>
    </location>
</feature>
<keyword evidence="2 4" id="KW-0808">Transferase</keyword>
<keyword evidence="1 4" id="KW-0489">Methyltransferase</keyword>
<dbReference type="Proteomes" id="UP000199651">
    <property type="component" value="Unassembled WGS sequence"/>
</dbReference>
<gene>
    <name evidence="4" type="ORF">SAMN05192558_104385</name>
</gene>
<keyword evidence="5" id="KW-1185">Reference proteome</keyword>
<dbReference type="Pfam" id="PF13649">
    <property type="entry name" value="Methyltransf_25"/>
    <property type="match status" value="1"/>
</dbReference>
<evidence type="ECO:0000313" key="5">
    <source>
        <dbReference type="Proteomes" id="UP000199651"/>
    </source>
</evidence>
<dbReference type="GO" id="GO:0008168">
    <property type="term" value="F:methyltransferase activity"/>
    <property type="evidence" value="ECO:0007669"/>
    <property type="project" value="UniProtKB-KW"/>
</dbReference>
<evidence type="ECO:0000313" key="4">
    <source>
        <dbReference type="EMBL" id="SDO74435.1"/>
    </source>
</evidence>
<dbReference type="STRING" id="504798.SAMN05421871_10575"/>
<dbReference type="InterPro" id="IPR041698">
    <property type="entry name" value="Methyltransf_25"/>
</dbReference>
<dbReference type="PANTHER" id="PTHR43861">
    <property type="entry name" value="TRANS-ACONITATE 2-METHYLTRANSFERASE-RELATED"/>
    <property type="match status" value="1"/>
</dbReference>
<dbReference type="Gene3D" id="3.40.50.150">
    <property type="entry name" value="Vaccinia Virus protein VP39"/>
    <property type="match status" value="1"/>
</dbReference>
<dbReference type="RefSeq" id="WP_091373942.1">
    <property type="nucleotide sequence ID" value="NZ_FNDV01000005.1"/>
</dbReference>
<dbReference type="OrthoDB" id="495703at2"/>
<reference evidence="5" key="1">
    <citation type="submission" date="2016-10" db="EMBL/GenBank/DDBJ databases">
        <authorList>
            <person name="Varghese N."/>
            <person name="Submissions S."/>
        </authorList>
    </citation>
    <scope>NUCLEOTIDE SEQUENCE [LARGE SCALE GENOMIC DNA]</scope>
    <source>
        <strain evidence="5">IBRC-M 10655</strain>
    </source>
</reference>
<dbReference type="SUPFAM" id="SSF53335">
    <property type="entry name" value="S-adenosyl-L-methionine-dependent methyltransferases"/>
    <property type="match status" value="1"/>
</dbReference>
<dbReference type="InterPro" id="IPR029063">
    <property type="entry name" value="SAM-dependent_MTases_sf"/>
</dbReference>
<evidence type="ECO:0000259" key="3">
    <source>
        <dbReference type="Pfam" id="PF13649"/>
    </source>
</evidence>
<dbReference type="EMBL" id="FNJB01000004">
    <property type="protein sequence ID" value="SDO74435.1"/>
    <property type="molecule type" value="Genomic_DNA"/>
</dbReference>
<dbReference type="PANTHER" id="PTHR43861:SF1">
    <property type="entry name" value="TRANS-ACONITATE 2-METHYLTRANSFERASE"/>
    <property type="match status" value="1"/>
</dbReference>